<protein>
    <submittedName>
        <fullName evidence="2">CRAL-TRIO domain-containing protein</fullName>
    </submittedName>
</protein>
<organism evidence="1 2">
    <name type="scientific">Panagrolaimus sp. JU765</name>
    <dbReference type="NCBI Taxonomy" id="591449"/>
    <lineage>
        <taxon>Eukaryota</taxon>
        <taxon>Metazoa</taxon>
        <taxon>Ecdysozoa</taxon>
        <taxon>Nematoda</taxon>
        <taxon>Chromadorea</taxon>
        <taxon>Rhabditida</taxon>
        <taxon>Tylenchina</taxon>
        <taxon>Panagrolaimomorpha</taxon>
        <taxon>Panagrolaimoidea</taxon>
        <taxon>Panagrolaimidae</taxon>
        <taxon>Panagrolaimus</taxon>
    </lineage>
</organism>
<proteinExistence type="predicted"/>
<name>A0AC34QFU4_9BILA</name>
<dbReference type="Proteomes" id="UP000887576">
    <property type="component" value="Unplaced"/>
</dbReference>
<accession>A0AC34QFU4</accession>
<sequence length="334" mass="39324">MTIVPTNNNNHEHLTSEEKTKISKLRELVQDDLTEFYDTDFNLLRWLQGHSGTIEDVAKKLRFHLKMRRSCWKLDEMSKQKRDHPIHNHWKHGITGDSGVLDSVIVNIEQCGQTDYWGMIQTYSIQEVMKARVPDLEEMLRKCMELEKQTGKQASILYVMDLTGLQYNKRLYTLITGALRSLSEFMAEHYVELIRYFVLVNVPSFVYAIWTVTKPILPERTRQKVRILSSSNWQDEILEYATKESLPTKWNDEIDHGFLAPIDLPINYPEEHYYSNKKDELKDLEKFRIVAGKNLIICKEVKKGEKLRWWLTADADYGMGVFHSKNKDENNIHK</sequence>
<evidence type="ECO:0000313" key="1">
    <source>
        <dbReference type="Proteomes" id="UP000887576"/>
    </source>
</evidence>
<evidence type="ECO:0000313" key="2">
    <source>
        <dbReference type="WBParaSite" id="JU765_v2.g15982.t1"/>
    </source>
</evidence>
<dbReference type="WBParaSite" id="JU765_v2.g15982.t1">
    <property type="protein sequence ID" value="JU765_v2.g15982.t1"/>
    <property type="gene ID" value="JU765_v2.g15982"/>
</dbReference>
<reference evidence="2" key="1">
    <citation type="submission" date="2022-11" db="UniProtKB">
        <authorList>
            <consortium name="WormBaseParasite"/>
        </authorList>
    </citation>
    <scope>IDENTIFICATION</scope>
</reference>